<dbReference type="Gene3D" id="2.130.10.10">
    <property type="entry name" value="YVTN repeat-like/Quinoprotein amine dehydrogenase"/>
    <property type="match status" value="2"/>
</dbReference>
<evidence type="ECO:0000313" key="4">
    <source>
        <dbReference type="Proteomes" id="UP001150062"/>
    </source>
</evidence>
<name>A0ABQ8XCG7_9EUKA</name>
<sequence length="271" mass="31953">MEYKFSDDISSFTESHQEWTKNKKHFYDFFLNNSIGRTFTCQWVNDQSLENSDFQYIILGQQRNKSYDLSVVKVNLDPKTINDSQQNKFQDVFSENQRSEINRARHQPGNPNIIAAIQESGSIILLKYNYFNQNKNNDSISITQIALWDTRVLEKRIHSFIQHSDKVYRVCFSPTEKNVFASISEGNNLIIWDYSKIGQEQIGREADIGPPEMIFTHTGHTEMIRDFDWNPHIPWTFTSVDDDDQNQVWKVKESVILDDEENNYFKQLEEL</sequence>
<dbReference type="InterPro" id="IPR050459">
    <property type="entry name" value="WD_repeat_RBAP46/RBAP48/MSI1"/>
</dbReference>
<evidence type="ECO:0000256" key="2">
    <source>
        <dbReference type="ARBA" id="ARBA00022737"/>
    </source>
</evidence>
<gene>
    <name evidence="3" type="ORF">M0813_06991</name>
</gene>
<evidence type="ECO:0000313" key="3">
    <source>
        <dbReference type="EMBL" id="KAJ6230352.1"/>
    </source>
</evidence>
<dbReference type="EMBL" id="JAOAOG010000313">
    <property type="protein sequence ID" value="KAJ6230352.1"/>
    <property type="molecule type" value="Genomic_DNA"/>
</dbReference>
<keyword evidence="2" id="KW-0677">Repeat</keyword>
<dbReference type="InterPro" id="IPR015943">
    <property type="entry name" value="WD40/YVTN_repeat-like_dom_sf"/>
</dbReference>
<dbReference type="SUPFAM" id="SSF50978">
    <property type="entry name" value="WD40 repeat-like"/>
    <property type="match status" value="1"/>
</dbReference>
<dbReference type="Proteomes" id="UP001150062">
    <property type="component" value="Unassembled WGS sequence"/>
</dbReference>
<organism evidence="3 4">
    <name type="scientific">Anaeramoeba flamelloides</name>
    <dbReference type="NCBI Taxonomy" id="1746091"/>
    <lineage>
        <taxon>Eukaryota</taxon>
        <taxon>Metamonada</taxon>
        <taxon>Anaeramoebidae</taxon>
        <taxon>Anaeramoeba</taxon>
    </lineage>
</organism>
<accession>A0ABQ8XCG7</accession>
<dbReference type="SMART" id="SM00320">
    <property type="entry name" value="WD40"/>
    <property type="match status" value="2"/>
</dbReference>
<dbReference type="PANTHER" id="PTHR22850">
    <property type="entry name" value="WD40 REPEAT FAMILY"/>
    <property type="match status" value="1"/>
</dbReference>
<keyword evidence="1" id="KW-0853">WD repeat</keyword>
<comment type="caution">
    <text evidence="3">The sequence shown here is derived from an EMBL/GenBank/DDBJ whole genome shotgun (WGS) entry which is preliminary data.</text>
</comment>
<dbReference type="Pfam" id="PF00400">
    <property type="entry name" value="WD40"/>
    <property type="match status" value="1"/>
</dbReference>
<reference evidence="3" key="1">
    <citation type="submission" date="2022-08" db="EMBL/GenBank/DDBJ databases">
        <title>Novel sulfate-reducing endosymbionts in the free-living metamonad Anaeramoeba.</title>
        <authorList>
            <person name="Jerlstrom-Hultqvist J."/>
            <person name="Cepicka I."/>
            <person name="Gallot-Lavallee L."/>
            <person name="Salas-Leiva D."/>
            <person name="Curtis B.A."/>
            <person name="Zahonova K."/>
            <person name="Pipaliya S."/>
            <person name="Dacks J."/>
            <person name="Roger A.J."/>
        </authorList>
    </citation>
    <scope>NUCLEOTIDE SEQUENCE</scope>
    <source>
        <strain evidence="3">Schooner1</strain>
    </source>
</reference>
<dbReference type="InterPro" id="IPR001680">
    <property type="entry name" value="WD40_rpt"/>
</dbReference>
<evidence type="ECO:0000256" key="1">
    <source>
        <dbReference type="ARBA" id="ARBA00022574"/>
    </source>
</evidence>
<dbReference type="InterPro" id="IPR036322">
    <property type="entry name" value="WD40_repeat_dom_sf"/>
</dbReference>
<protein>
    <submittedName>
        <fullName evidence="3">Wd40 repeat family</fullName>
    </submittedName>
</protein>
<proteinExistence type="predicted"/>
<keyword evidence="4" id="KW-1185">Reference proteome</keyword>